<reference evidence="14" key="1">
    <citation type="journal article" date="2019" name="Int. J. Syst. Evol. Microbiol.">
        <title>The Global Catalogue of Microorganisms (GCM) 10K type strain sequencing project: providing services to taxonomists for standard genome sequencing and annotation.</title>
        <authorList>
            <consortium name="The Broad Institute Genomics Platform"/>
            <consortium name="The Broad Institute Genome Sequencing Center for Infectious Disease"/>
            <person name="Wu L."/>
            <person name="Ma J."/>
        </authorList>
    </citation>
    <scope>NUCLEOTIDE SEQUENCE [LARGE SCALE GENOMIC DNA]</scope>
    <source>
        <strain evidence="14">NBRC 112416</strain>
    </source>
</reference>
<feature type="transmembrane region" description="Helical" evidence="9">
    <location>
        <begin position="171"/>
        <end position="192"/>
    </location>
</feature>
<dbReference type="EMBL" id="BSNS01000022">
    <property type="protein sequence ID" value="GLQ57114.1"/>
    <property type="molecule type" value="Genomic_DNA"/>
</dbReference>
<evidence type="ECO:0000256" key="1">
    <source>
        <dbReference type="ARBA" id="ARBA00004651"/>
    </source>
</evidence>
<keyword evidence="3 9" id="KW-0812">Transmembrane</keyword>
<evidence type="ECO:0000256" key="7">
    <source>
        <dbReference type="ARBA" id="ARBA00023008"/>
    </source>
</evidence>
<evidence type="ECO:0000256" key="9">
    <source>
        <dbReference type="SAM" id="Phobius"/>
    </source>
</evidence>
<dbReference type="InterPro" id="IPR007348">
    <property type="entry name" value="CopC_dom"/>
</dbReference>
<feature type="transmembrane region" description="Helical" evidence="9">
    <location>
        <begin position="207"/>
        <end position="228"/>
    </location>
</feature>
<dbReference type="Pfam" id="PF05425">
    <property type="entry name" value="CopD"/>
    <property type="match status" value="1"/>
</dbReference>
<dbReference type="PANTHER" id="PTHR34820:SF4">
    <property type="entry name" value="INNER MEMBRANE PROTEIN YEBZ"/>
    <property type="match status" value="1"/>
</dbReference>
<dbReference type="Gene3D" id="2.60.40.1220">
    <property type="match status" value="1"/>
</dbReference>
<feature type="transmembrane region" description="Helical" evidence="9">
    <location>
        <begin position="387"/>
        <end position="406"/>
    </location>
</feature>
<evidence type="ECO:0000313" key="13">
    <source>
        <dbReference type="EMBL" id="GLQ57114.1"/>
    </source>
</evidence>
<protein>
    <submittedName>
        <fullName evidence="13">Copper resistance protein C</fullName>
    </submittedName>
</protein>
<comment type="caution">
    <text evidence="13">The sequence shown here is derived from an EMBL/GenBank/DDBJ whole genome shotgun (WGS) entry which is preliminary data.</text>
</comment>
<keyword evidence="4" id="KW-0479">Metal-binding</keyword>
<keyword evidence="2" id="KW-1003">Cell membrane</keyword>
<evidence type="ECO:0000259" key="12">
    <source>
        <dbReference type="Pfam" id="PF05425"/>
    </source>
</evidence>
<evidence type="ECO:0000256" key="10">
    <source>
        <dbReference type="SAM" id="SignalP"/>
    </source>
</evidence>
<feature type="chain" id="PRO_5047206888" evidence="10">
    <location>
        <begin position="29"/>
        <end position="528"/>
    </location>
</feature>
<feature type="transmembrane region" description="Helical" evidence="9">
    <location>
        <begin position="315"/>
        <end position="334"/>
    </location>
</feature>
<dbReference type="SUPFAM" id="SSF81296">
    <property type="entry name" value="E set domains"/>
    <property type="match status" value="1"/>
</dbReference>
<evidence type="ECO:0000256" key="2">
    <source>
        <dbReference type="ARBA" id="ARBA00022475"/>
    </source>
</evidence>
<feature type="transmembrane region" description="Helical" evidence="9">
    <location>
        <begin position="240"/>
        <end position="262"/>
    </location>
</feature>
<keyword evidence="14" id="KW-1185">Reference proteome</keyword>
<dbReference type="InterPro" id="IPR032694">
    <property type="entry name" value="CopC/D"/>
</dbReference>
<comment type="subcellular location">
    <subcellularLocation>
        <location evidence="1">Cell membrane</location>
        <topology evidence="1">Multi-pass membrane protein</topology>
    </subcellularLocation>
</comment>
<dbReference type="InterPro" id="IPR014756">
    <property type="entry name" value="Ig_E-set"/>
</dbReference>
<keyword evidence="5 10" id="KW-0732">Signal</keyword>
<feature type="transmembrane region" description="Helical" evidence="9">
    <location>
        <begin position="144"/>
        <end position="164"/>
    </location>
</feature>
<dbReference type="InterPro" id="IPR008457">
    <property type="entry name" value="Cu-R_CopD_dom"/>
</dbReference>
<accession>A0ABQ5WAL4</accession>
<evidence type="ECO:0000256" key="4">
    <source>
        <dbReference type="ARBA" id="ARBA00022723"/>
    </source>
</evidence>
<evidence type="ECO:0000256" key="5">
    <source>
        <dbReference type="ARBA" id="ARBA00022729"/>
    </source>
</evidence>
<evidence type="ECO:0000256" key="3">
    <source>
        <dbReference type="ARBA" id="ARBA00022692"/>
    </source>
</evidence>
<sequence>MRKALCLRRFVCLLLLLVVAPVEALAHAQLLSTDPVDNAVLEAAPDRVVLHFNEPVSPLALKLVEPDGNAADLAGGAAAGQDIAVPMPSLGSGTHVLSWRVVSADGHPIAGALVFSVGQMTGAATAEAATDRAVVAMLWAGKTLLFVSMFVGVGGAVFAVVAPIPPAARRVATGLSVFGMLLVPATLALQGLDALGLPLPAIIEGRVWSAALSTSYGLTAVVAGAAFLTTLGSLADSRKVAGLGVVAGILAALSLALSGHAGAAAPQWLTRPAVFLHIAGILVWVGALLPLWLLLAEPSTRADRALAAFSRLAPYAVVPLVLAGLTLAITQMGAPGSNWLSPYAMILAAKLGLIIGLFALAVLNRWWLTTPALTGEPGARRRLRRSISLEMVLVVMILGLVAGWRFTPPPRALAPAATLAATDPVAFHLMGGETMAMVTVSPGRAGPATLDIALTDAGGASMPVQSIAVTLFSPTLGIEAIRRDAIEVDGVWRVVDMPVPVAGEWQLELEIRVDSFEMTRLEGSFTLP</sequence>
<feature type="domain" description="CopC" evidence="11">
    <location>
        <begin position="27"/>
        <end position="117"/>
    </location>
</feature>
<feature type="domain" description="Copper resistance protein D" evidence="12">
    <location>
        <begin position="304"/>
        <end position="404"/>
    </location>
</feature>
<keyword evidence="7" id="KW-0186">Copper</keyword>
<proteinExistence type="predicted"/>
<feature type="signal peptide" evidence="10">
    <location>
        <begin position="1"/>
        <end position="28"/>
    </location>
</feature>
<feature type="transmembrane region" description="Helical" evidence="9">
    <location>
        <begin position="274"/>
        <end position="295"/>
    </location>
</feature>
<name>A0ABQ5WAL4_9HYPH</name>
<dbReference type="PANTHER" id="PTHR34820">
    <property type="entry name" value="INNER MEMBRANE PROTEIN YEBZ"/>
    <property type="match status" value="1"/>
</dbReference>
<dbReference type="Proteomes" id="UP001156691">
    <property type="component" value="Unassembled WGS sequence"/>
</dbReference>
<dbReference type="RefSeq" id="WP_284342486.1">
    <property type="nucleotide sequence ID" value="NZ_BSNS01000022.1"/>
</dbReference>
<organism evidence="13 14">
    <name type="scientific">Devosia nitrariae</name>
    <dbReference type="NCBI Taxonomy" id="2071872"/>
    <lineage>
        <taxon>Bacteria</taxon>
        <taxon>Pseudomonadati</taxon>
        <taxon>Pseudomonadota</taxon>
        <taxon>Alphaproteobacteria</taxon>
        <taxon>Hyphomicrobiales</taxon>
        <taxon>Devosiaceae</taxon>
        <taxon>Devosia</taxon>
    </lineage>
</organism>
<dbReference type="InterPro" id="IPR014755">
    <property type="entry name" value="Cu-Rt/internalin_Ig-like"/>
</dbReference>
<evidence type="ECO:0000313" key="14">
    <source>
        <dbReference type="Proteomes" id="UP001156691"/>
    </source>
</evidence>
<keyword evidence="6 9" id="KW-1133">Transmembrane helix</keyword>
<evidence type="ECO:0000256" key="6">
    <source>
        <dbReference type="ARBA" id="ARBA00022989"/>
    </source>
</evidence>
<feature type="transmembrane region" description="Helical" evidence="9">
    <location>
        <begin position="340"/>
        <end position="366"/>
    </location>
</feature>
<keyword evidence="8 9" id="KW-0472">Membrane</keyword>
<evidence type="ECO:0000259" key="11">
    <source>
        <dbReference type="Pfam" id="PF04234"/>
    </source>
</evidence>
<dbReference type="Pfam" id="PF04234">
    <property type="entry name" value="CopC"/>
    <property type="match status" value="1"/>
</dbReference>
<gene>
    <name evidence="13" type="ORF">GCM10010862_43730</name>
</gene>
<evidence type="ECO:0000256" key="8">
    <source>
        <dbReference type="ARBA" id="ARBA00023136"/>
    </source>
</evidence>